<evidence type="ECO:0000256" key="5">
    <source>
        <dbReference type="ARBA" id="ARBA00023049"/>
    </source>
</evidence>
<dbReference type="InterPro" id="IPR051156">
    <property type="entry name" value="Mito/Outer_Membr_Metalloprot"/>
</dbReference>
<evidence type="ECO:0000256" key="6">
    <source>
        <dbReference type="RuleBase" id="RU003983"/>
    </source>
</evidence>
<dbReference type="Proteomes" id="UP000785200">
    <property type="component" value="Unassembled WGS sequence"/>
</dbReference>
<evidence type="ECO:0000256" key="2">
    <source>
        <dbReference type="ARBA" id="ARBA00022723"/>
    </source>
</evidence>
<keyword evidence="3 6" id="KW-0378">Hydrolase</keyword>
<dbReference type="EMBL" id="VNKQ01000003">
    <property type="protein sequence ID" value="KAG0652353.1"/>
    <property type="molecule type" value="Genomic_DNA"/>
</dbReference>
<proteinExistence type="inferred from homology"/>
<feature type="domain" description="Peptidase M48" evidence="7">
    <location>
        <begin position="153"/>
        <end position="343"/>
    </location>
</feature>
<organism evidence="8 9">
    <name type="scientific">Hyphodiscus hymeniophilus</name>
    <dbReference type="NCBI Taxonomy" id="353542"/>
    <lineage>
        <taxon>Eukaryota</taxon>
        <taxon>Fungi</taxon>
        <taxon>Dikarya</taxon>
        <taxon>Ascomycota</taxon>
        <taxon>Pezizomycotina</taxon>
        <taxon>Leotiomycetes</taxon>
        <taxon>Helotiales</taxon>
        <taxon>Hyphodiscaceae</taxon>
        <taxon>Hyphodiscus</taxon>
    </lineage>
</organism>
<dbReference type="AlphaFoldDB" id="A0A9P6VRM1"/>
<keyword evidence="5 6" id="KW-0482">Metalloprotease</keyword>
<dbReference type="Pfam" id="PF01435">
    <property type="entry name" value="Peptidase_M48"/>
    <property type="match status" value="1"/>
</dbReference>
<evidence type="ECO:0000256" key="1">
    <source>
        <dbReference type="ARBA" id="ARBA00022670"/>
    </source>
</evidence>
<dbReference type="InterPro" id="IPR001915">
    <property type="entry name" value="Peptidase_M48"/>
</dbReference>
<evidence type="ECO:0000313" key="9">
    <source>
        <dbReference type="Proteomes" id="UP000785200"/>
    </source>
</evidence>
<comment type="similarity">
    <text evidence="6">Belongs to the peptidase M48 family.</text>
</comment>
<keyword evidence="4 6" id="KW-0862">Zinc</keyword>
<comment type="caution">
    <text evidence="8">The sequence shown here is derived from an EMBL/GenBank/DDBJ whole genome shotgun (WGS) entry which is preliminary data.</text>
</comment>
<evidence type="ECO:0000313" key="8">
    <source>
        <dbReference type="EMBL" id="KAG0652353.1"/>
    </source>
</evidence>
<dbReference type="GO" id="GO:0004222">
    <property type="term" value="F:metalloendopeptidase activity"/>
    <property type="evidence" value="ECO:0007669"/>
    <property type="project" value="InterPro"/>
</dbReference>
<name>A0A9P6VRM1_9HELO</name>
<evidence type="ECO:0000256" key="3">
    <source>
        <dbReference type="ARBA" id="ARBA00022801"/>
    </source>
</evidence>
<evidence type="ECO:0000256" key="4">
    <source>
        <dbReference type="ARBA" id="ARBA00022833"/>
    </source>
</evidence>
<gene>
    <name evidence="8" type="ORF">D0Z07_1185</name>
</gene>
<dbReference type="GO" id="GO:0046872">
    <property type="term" value="F:metal ion binding"/>
    <property type="evidence" value="ECO:0007669"/>
    <property type="project" value="UniProtKB-KW"/>
</dbReference>
<dbReference type="PANTHER" id="PTHR22726:SF1">
    <property type="entry name" value="METALLOENDOPEPTIDASE OMA1, MITOCHONDRIAL"/>
    <property type="match status" value="1"/>
</dbReference>
<dbReference type="PANTHER" id="PTHR22726">
    <property type="entry name" value="METALLOENDOPEPTIDASE OMA1"/>
    <property type="match status" value="1"/>
</dbReference>
<dbReference type="CDD" id="cd07331">
    <property type="entry name" value="M48C_Oma1_like"/>
    <property type="match status" value="1"/>
</dbReference>
<dbReference type="Gene3D" id="3.30.2010.10">
    <property type="entry name" value="Metalloproteases ('zincins'), catalytic domain"/>
    <property type="match status" value="1"/>
</dbReference>
<dbReference type="GO" id="GO:0005743">
    <property type="term" value="C:mitochondrial inner membrane"/>
    <property type="evidence" value="ECO:0007669"/>
    <property type="project" value="TreeGrafter"/>
</dbReference>
<keyword evidence="2" id="KW-0479">Metal-binding</keyword>
<protein>
    <submittedName>
        <fullName evidence="8">Metalloendopeptidase OMA1</fullName>
    </submittedName>
</protein>
<accession>A0A9P6VRM1</accession>
<comment type="cofactor">
    <cofactor evidence="6">
        <name>Zn(2+)</name>
        <dbReference type="ChEBI" id="CHEBI:29105"/>
    </cofactor>
    <text evidence="6">Binds 1 zinc ion per subunit.</text>
</comment>
<sequence>MISRHLLRAIRPLNIPRTVPRIFPKPTLPNASLAFRRFESQFRRYPPPPPPRKPDRIIHTRWDPEHARNAKPLFSDRQLGSAVVSPPALVMIVVVVGGGAIYYVSNLEEVPVSGRRRFNCYSDASVEREGEMMYKMVMQDAINNGSLLPEWDKRSRMVQRVMERLIPASGLQDQQWEVHVIDSNEKNAFVIPGGKVFVYSGILPIAKNDDGLAAILGHEIAHNLARHAAEHMSSMVLLLPLKWALMVGFNMADATGLTLGLGQWLGPWLSNTVLEFGIAMPASRTQESEADYIGLMMMAKSCYDPHAAVGVWQRMEEAEKNGIPQWMSTHPSNVTRIAKMEEWLPKAEEARDESGCAITTQYSRGFQQALGVEGGWGGLI</sequence>
<evidence type="ECO:0000259" key="7">
    <source>
        <dbReference type="Pfam" id="PF01435"/>
    </source>
</evidence>
<reference evidence="8" key="1">
    <citation type="submission" date="2019-07" db="EMBL/GenBank/DDBJ databases">
        <title>Hyphodiscus hymeniophilus genome sequencing and assembly.</title>
        <authorList>
            <person name="Kramer G."/>
            <person name="Nodwell J."/>
        </authorList>
    </citation>
    <scope>NUCLEOTIDE SEQUENCE</scope>
    <source>
        <strain evidence="8">ATCC 34498</strain>
    </source>
</reference>
<dbReference type="GO" id="GO:0006515">
    <property type="term" value="P:protein quality control for misfolded or incompletely synthesized proteins"/>
    <property type="evidence" value="ECO:0007669"/>
    <property type="project" value="TreeGrafter"/>
</dbReference>
<keyword evidence="9" id="KW-1185">Reference proteome</keyword>
<dbReference type="OrthoDB" id="7464992at2759"/>
<dbReference type="GO" id="GO:0034982">
    <property type="term" value="P:mitochondrial protein processing"/>
    <property type="evidence" value="ECO:0007669"/>
    <property type="project" value="TreeGrafter"/>
</dbReference>
<keyword evidence="1 6" id="KW-0645">Protease</keyword>